<organism evidence="1 2">
    <name type="scientific">Trichinella murrelli</name>
    <dbReference type="NCBI Taxonomy" id="144512"/>
    <lineage>
        <taxon>Eukaryota</taxon>
        <taxon>Metazoa</taxon>
        <taxon>Ecdysozoa</taxon>
        <taxon>Nematoda</taxon>
        <taxon>Enoplea</taxon>
        <taxon>Dorylaimia</taxon>
        <taxon>Trichinellida</taxon>
        <taxon>Trichinellidae</taxon>
        <taxon>Trichinella</taxon>
    </lineage>
</organism>
<dbReference type="Proteomes" id="UP000055048">
    <property type="component" value="Unassembled WGS sequence"/>
</dbReference>
<gene>
    <name evidence="1" type="ORF">T05_16354</name>
</gene>
<comment type="caution">
    <text evidence="1">The sequence shown here is derived from an EMBL/GenBank/DDBJ whole genome shotgun (WGS) entry which is preliminary data.</text>
</comment>
<evidence type="ECO:0000313" key="2">
    <source>
        <dbReference type="Proteomes" id="UP000055048"/>
    </source>
</evidence>
<name>A0A0V0UF68_9BILA</name>
<evidence type="ECO:0000313" key="1">
    <source>
        <dbReference type="EMBL" id="KRX49781.1"/>
    </source>
</evidence>
<keyword evidence="2" id="KW-1185">Reference proteome</keyword>
<dbReference type="EMBL" id="JYDJ01000012">
    <property type="protein sequence ID" value="KRX49781.1"/>
    <property type="molecule type" value="Genomic_DNA"/>
</dbReference>
<protein>
    <submittedName>
        <fullName evidence="1">Uncharacterized protein</fullName>
    </submittedName>
</protein>
<sequence length="77" mass="8675">MASSRYSVKYFYESVDNVTAHSGLNCHSVEVKVSKRRTSTLWSTGKRSNGKHSEGGCFSITKIFKKYLRECPGHSLN</sequence>
<proteinExistence type="predicted"/>
<accession>A0A0V0UF68</accession>
<reference evidence="1 2" key="1">
    <citation type="submission" date="2015-01" db="EMBL/GenBank/DDBJ databases">
        <title>Evolution of Trichinella species and genotypes.</title>
        <authorList>
            <person name="Korhonen P.K."/>
            <person name="Edoardo P."/>
            <person name="Giuseppe L.R."/>
            <person name="Gasser R.B."/>
        </authorList>
    </citation>
    <scope>NUCLEOTIDE SEQUENCE [LARGE SCALE GENOMIC DNA]</scope>
    <source>
        <strain evidence="1">ISS417</strain>
    </source>
</reference>
<dbReference type="AlphaFoldDB" id="A0A0V0UF68"/>